<dbReference type="Gene3D" id="3.40.1190.20">
    <property type="match status" value="1"/>
</dbReference>
<dbReference type="RefSeq" id="WP_170192880.1">
    <property type="nucleotide sequence ID" value="NZ_JABBNB010000003.1"/>
</dbReference>
<comment type="caution">
    <text evidence="7">The sequence shown here is derived from an EMBL/GenBank/DDBJ whole genome shotgun (WGS) entry which is preliminary data.</text>
</comment>
<dbReference type="GO" id="GO:0016301">
    <property type="term" value="F:kinase activity"/>
    <property type="evidence" value="ECO:0007669"/>
    <property type="project" value="UniProtKB-KW"/>
</dbReference>
<reference evidence="7 8" key="1">
    <citation type="submission" date="2020-04" db="EMBL/GenBank/DDBJ databases">
        <title>Gordonia sp. nov. TBRC 11910.</title>
        <authorList>
            <person name="Suriyachadkun C."/>
        </authorList>
    </citation>
    <scope>NUCLEOTIDE SEQUENCE [LARGE SCALE GENOMIC DNA]</scope>
    <source>
        <strain evidence="7 8">TBRC 11910</strain>
    </source>
</reference>
<evidence type="ECO:0000313" key="7">
    <source>
        <dbReference type="EMBL" id="NMO00377.1"/>
    </source>
</evidence>
<keyword evidence="8" id="KW-1185">Reference proteome</keyword>
<keyword evidence="2" id="KW-0808">Transferase</keyword>
<keyword evidence="3" id="KW-0547">Nucleotide-binding</keyword>
<dbReference type="GO" id="GO:0005524">
    <property type="term" value="F:ATP binding"/>
    <property type="evidence" value="ECO:0007669"/>
    <property type="project" value="UniProtKB-KW"/>
</dbReference>
<gene>
    <name evidence="7" type="ORF">HH308_04010</name>
</gene>
<sequence length="301" mass="31083">MEHSVAVIGEALIDVVDARPHVGGSPLNVAVGLARLGLATTLYSRIGADPYGDLIVEHLLRAGVTLGDGFVDSGRTSSAIATLDTEGRATYDFDLEWSIPQPDVGGARVIHTGSIGAIREPGGSIARQTVRGAGPGVLRSFDPNVRPAVMGPAETVRERVRQCAADCHVVKLSDDDAEWLSAGAGPDAVLQSISDSGVRFVVMTRGADGCSAIVDGVRYHEPSRGVAVADTIGAGDAFMSGLLYGLVRNGCDRLLVDGAAVPSAQVRRVLATAAAVASVTVSRAGANPPTLRELEDVVELD</sequence>
<name>A0A848KR21_9ACTN</name>
<comment type="similarity">
    <text evidence="1">Belongs to the carbohydrate kinase PfkB family.</text>
</comment>
<evidence type="ECO:0000256" key="3">
    <source>
        <dbReference type="ARBA" id="ARBA00022741"/>
    </source>
</evidence>
<evidence type="ECO:0000256" key="1">
    <source>
        <dbReference type="ARBA" id="ARBA00010688"/>
    </source>
</evidence>
<proteinExistence type="inferred from homology"/>
<keyword evidence="5" id="KW-0067">ATP-binding</keyword>
<dbReference type="InterPro" id="IPR029056">
    <property type="entry name" value="Ribokinase-like"/>
</dbReference>
<dbReference type="EMBL" id="JABBNB010000003">
    <property type="protein sequence ID" value="NMO00377.1"/>
    <property type="molecule type" value="Genomic_DNA"/>
</dbReference>
<feature type="domain" description="Carbohydrate kinase PfkB" evidence="6">
    <location>
        <begin position="17"/>
        <end position="289"/>
    </location>
</feature>
<evidence type="ECO:0000313" key="8">
    <source>
        <dbReference type="Proteomes" id="UP000550729"/>
    </source>
</evidence>
<dbReference type="InterPro" id="IPR011611">
    <property type="entry name" value="PfkB_dom"/>
</dbReference>
<dbReference type="PROSITE" id="PS00583">
    <property type="entry name" value="PFKB_KINASES_1"/>
    <property type="match status" value="1"/>
</dbReference>
<dbReference type="InterPro" id="IPR050306">
    <property type="entry name" value="PfkB_Carbo_kinase"/>
</dbReference>
<dbReference type="AlphaFoldDB" id="A0A848KR21"/>
<dbReference type="InterPro" id="IPR002173">
    <property type="entry name" value="Carboh/pur_kinase_PfkB_CS"/>
</dbReference>
<evidence type="ECO:0000256" key="4">
    <source>
        <dbReference type="ARBA" id="ARBA00022777"/>
    </source>
</evidence>
<dbReference type="SUPFAM" id="SSF53613">
    <property type="entry name" value="Ribokinase-like"/>
    <property type="match status" value="1"/>
</dbReference>
<dbReference type="Pfam" id="PF00294">
    <property type="entry name" value="PfkB"/>
    <property type="match status" value="1"/>
</dbReference>
<protein>
    <submittedName>
        <fullName evidence="7">Carbohydrate kinase</fullName>
    </submittedName>
</protein>
<accession>A0A848KR21</accession>
<dbReference type="CDD" id="cd01167">
    <property type="entry name" value="bac_FRK"/>
    <property type="match status" value="1"/>
</dbReference>
<dbReference type="PANTHER" id="PTHR43085:SF1">
    <property type="entry name" value="PSEUDOURIDINE KINASE-RELATED"/>
    <property type="match status" value="1"/>
</dbReference>
<dbReference type="PANTHER" id="PTHR43085">
    <property type="entry name" value="HEXOKINASE FAMILY MEMBER"/>
    <property type="match status" value="1"/>
</dbReference>
<dbReference type="PROSITE" id="PS00584">
    <property type="entry name" value="PFKB_KINASES_2"/>
    <property type="match status" value="1"/>
</dbReference>
<dbReference type="Proteomes" id="UP000550729">
    <property type="component" value="Unassembled WGS sequence"/>
</dbReference>
<evidence type="ECO:0000256" key="5">
    <source>
        <dbReference type="ARBA" id="ARBA00022840"/>
    </source>
</evidence>
<evidence type="ECO:0000259" key="6">
    <source>
        <dbReference type="Pfam" id="PF00294"/>
    </source>
</evidence>
<organism evidence="7 8">
    <name type="scientific">Gordonia asplenii</name>
    <dbReference type="NCBI Taxonomy" id="2725283"/>
    <lineage>
        <taxon>Bacteria</taxon>
        <taxon>Bacillati</taxon>
        <taxon>Actinomycetota</taxon>
        <taxon>Actinomycetes</taxon>
        <taxon>Mycobacteriales</taxon>
        <taxon>Gordoniaceae</taxon>
        <taxon>Gordonia</taxon>
    </lineage>
</organism>
<keyword evidence="4 7" id="KW-0418">Kinase</keyword>
<evidence type="ECO:0000256" key="2">
    <source>
        <dbReference type="ARBA" id="ARBA00022679"/>
    </source>
</evidence>